<evidence type="ECO:0000313" key="2">
    <source>
        <dbReference type="Proteomes" id="UP001164539"/>
    </source>
</evidence>
<name>A0ACC1XH76_MELAZ</name>
<proteinExistence type="predicted"/>
<accession>A0ACC1XH76</accession>
<comment type="caution">
    <text evidence="1">The sequence shown here is derived from an EMBL/GenBank/DDBJ whole genome shotgun (WGS) entry which is preliminary data.</text>
</comment>
<dbReference type="Proteomes" id="UP001164539">
    <property type="component" value="Chromosome 9"/>
</dbReference>
<dbReference type="EMBL" id="CM051402">
    <property type="protein sequence ID" value="KAJ4710324.1"/>
    <property type="molecule type" value="Genomic_DNA"/>
</dbReference>
<protein>
    <submittedName>
        <fullName evidence="1">Retrovirus-related Pol polyprotein from transposon 17.6</fullName>
    </submittedName>
</protein>
<keyword evidence="2" id="KW-1185">Reference proteome</keyword>
<gene>
    <name evidence="1" type="ORF">OWV82_016526</name>
</gene>
<sequence length="144" mass="16884">MSNEREPQEVDMKMFIKAVNEQFRKLNTRLDDLLSPSMSKTTRRYVFEEKEEDDLDLEESSSMSVEDYYKEMEIAMIRANTEKDRKATMVIFFAGLNKEITDVVDLQHYVEIEEVLHKIIRVKKKIKSKGFKSGSVSSSSWKSN</sequence>
<reference evidence="1 2" key="1">
    <citation type="journal article" date="2023" name="Science">
        <title>Complex scaffold remodeling in plant triterpene biosynthesis.</title>
        <authorList>
            <person name="De La Pena R."/>
            <person name="Hodgson H."/>
            <person name="Liu J.C."/>
            <person name="Stephenson M.J."/>
            <person name="Martin A.C."/>
            <person name="Owen C."/>
            <person name="Harkess A."/>
            <person name="Leebens-Mack J."/>
            <person name="Jimenez L.E."/>
            <person name="Osbourn A."/>
            <person name="Sattely E.S."/>
        </authorList>
    </citation>
    <scope>NUCLEOTIDE SEQUENCE [LARGE SCALE GENOMIC DNA]</scope>
    <source>
        <strain evidence="2">cv. JPN11</strain>
        <tissue evidence="1">Leaf</tissue>
    </source>
</reference>
<organism evidence="1 2">
    <name type="scientific">Melia azedarach</name>
    <name type="common">Chinaberry tree</name>
    <dbReference type="NCBI Taxonomy" id="155640"/>
    <lineage>
        <taxon>Eukaryota</taxon>
        <taxon>Viridiplantae</taxon>
        <taxon>Streptophyta</taxon>
        <taxon>Embryophyta</taxon>
        <taxon>Tracheophyta</taxon>
        <taxon>Spermatophyta</taxon>
        <taxon>Magnoliopsida</taxon>
        <taxon>eudicotyledons</taxon>
        <taxon>Gunneridae</taxon>
        <taxon>Pentapetalae</taxon>
        <taxon>rosids</taxon>
        <taxon>malvids</taxon>
        <taxon>Sapindales</taxon>
        <taxon>Meliaceae</taxon>
        <taxon>Melia</taxon>
    </lineage>
</organism>
<evidence type="ECO:0000313" key="1">
    <source>
        <dbReference type="EMBL" id="KAJ4710324.1"/>
    </source>
</evidence>